<feature type="transmembrane region" description="Helical" evidence="8">
    <location>
        <begin position="40"/>
        <end position="62"/>
    </location>
</feature>
<evidence type="ECO:0000259" key="10">
    <source>
        <dbReference type="PROSITE" id="PS50929"/>
    </source>
</evidence>
<dbReference type="InterPro" id="IPR039421">
    <property type="entry name" value="Type_1_exporter"/>
</dbReference>
<dbReference type="Gene3D" id="1.20.1560.10">
    <property type="entry name" value="ABC transporter type 1, transmembrane domain"/>
    <property type="match status" value="1"/>
</dbReference>
<feature type="transmembrane region" description="Helical" evidence="8">
    <location>
        <begin position="74"/>
        <end position="94"/>
    </location>
</feature>
<dbReference type="SMART" id="SM00382">
    <property type="entry name" value="AAA"/>
    <property type="match status" value="1"/>
</dbReference>
<evidence type="ECO:0000256" key="8">
    <source>
        <dbReference type="SAM" id="Phobius"/>
    </source>
</evidence>
<dbReference type="PROSITE" id="PS50893">
    <property type="entry name" value="ABC_TRANSPORTER_2"/>
    <property type="match status" value="1"/>
</dbReference>
<protein>
    <submittedName>
        <fullName evidence="11">ABC transporter ATP-binding protein</fullName>
    </submittedName>
</protein>
<dbReference type="Gene3D" id="3.40.50.300">
    <property type="entry name" value="P-loop containing nucleotide triphosphate hydrolases"/>
    <property type="match status" value="1"/>
</dbReference>
<dbReference type="CDD" id="cd18552">
    <property type="entry name" value="ABC_6TM_MsbA_like"/>
    <property type="match status" value="1"/>
</dbReference>
<dbReference type="PROSITE" id="PS50929">
    <property type="entry name" value="ABC_TM1F"/>
    <property type="match status" value="1"/>
</dbReference>
<evidence type="ECO:0000256" key="3">
    <source>
        <dbReference type="ARBA" id="ARBA00022692"/>
    </source>
</evidence>
<dbReference type="InterPro" id="IPR011527">
    <property type="entry name" value="ABC1_TM_dom"/>
</dbReference>
<dbReference type="PROSITE" id="PS00211">
    <property type="entry name" value="ABC_TRANSPORTER_1"/>
    <property type="match status" value="1"/>
</dbReference>
<evidence type="ECO:0000259" key="9">
    <source>
        <dbReference type="PROSITE" id="PS50893"/>
    </source>
</evidence>
<organism evidence="11 12">
    <name type="scientific">Terrihabitans rhizophilus</name>
    <dbReference type="NCBI Taxonomy" id="3092662"/>
    <lineage>
        <taxon>Bacteria</taxon>
        <taxon>Pseudomonadati</taxon>
        <taxon>Pseudomonadota</taxon>
        <taxon>Alphaproteobacteria</taxon>
        <taxon>Hyphomicrobiales</taxon>
        <taxon>Terrihabitans</taxon>
    </lineage>
</organism>
<dbReference type="EMBL" id="JAXAFJ010000001">
    <property type="protein sequence ID" value="MDX6804470.1"/>
    <property type="molecule type" value="Genomic_DNA"/>
</dbReference>
<comment type="caution">
    <text evidence="11">The sequence shown here is derived from an EMBL/GenBank/DDBJ whole genome shotgun (WGS) entry which is preliminary data.</text>
</comment>
<feature type="transmembrane region" description="Helical" evidence="8">
    <location>
        <begin position="266"/>
        <end position="285"/>
    </location>
</feature>
<dbReference type="InterPro" id="IPR036640">
    <property type="entry name" value="ABC1_TM_sf"/>
</dbReference>
<evidence type="ECO:0000313" key="11">
    <source>
        <dbReference type="EMBL" id="MDX6804470.1"/>
    </source>
</evidence>
<dbReference type="InterPro" id="IPR027417">
    <property type="entry name" value="P-loop_NTPase"/>
</dbReference>
<sequence length="616" mass="67900">MSIVRWVGLLNSRIGFLGDESALLIRRLFRDNFRRYWRQYAVAFGFMAFVAGTTAAMAWFMRDMVNQVFAGNDIGTLLAYSSFVILLSVGKGFATYGQDVAMSRVGNRIVADLQRRLYRHVLGFSTDFFTRTPSSDLIARVSGGAEAVRNVLNTIVVSVGRDFLTLIGLLTVMIVQAPLLSFVALVIAPLAFWGVIKLVKRIRTLAASEFRFGVRIVQLLQETVHGARIIKSYNLGPYMEGQMDEAVLALETRNNKMASLQARSSPLMEALGGIAIALVLLYSGWSAMNGGQSPGVFMSFLTAMLLAYEPAKRLVRLRLNIEASMIGVRLMYEVLDEPHPPSETLGTGRLEHISSGVVFRDVGFHYRRDVPVLRGLNMEVPKHAKIALVGPSGGGKSTILSLVQRFYDVSEGAILIDGRDIRELSVRDLRAQIAFVSQDTYLFGGTLRDNIRVGRMDASDDEVERAARDAFAHEFIMELDHGYDTNVGENGVQLSGGQRQRVAIARALLKAAPILLLDEATSALDSETEAKVQAAFDRLMKGRTTIVIAHRLSTIVNADRIFVISAGTVLEEGSHRQLLARNGLYARLHNHQFAAQDDDSGSAFVSEERASRLVAH</sequence>
<name>A0ABU4RI15_9HYPH</name>
<keyword evidence="4" id="KW-0547">Nucleotide-binding</keyword>
<keyword evidence="7 8" id="KW-0472">Membrane</keyword>
<comment type="similarity">
    <text evidence="2">Belongs to the ABC transporter superfamily.</text>
</comment>
<evidence type="ECO:0000256" key="4">
    <source>
        <dbReference type="ARBA" id="ARBA00022741"/>
    </source>
</evidence>
<evidence type="ECO:0000256" key="1">
    <source>
        <dbReference type="ARBA" id="ARBA00004651"/>
    </source>
</evidence>
<dbReference type="GO" id="GO:0005524">
    <property type="term" value="F:ATP binding"/>
    <property type="evidence" value="ECO:0007669"/>
    <property type="project" value="UniProtKB-KW"/>
</dbReference>
<dbReference type="SUPFAM" id="SSF52540">
    <property type="entry name" value="P-loop containing nucleoside triphosphate hydrolases"/>
    <property type="match status" value="1"/>
</dbReference>
<evidence type="ECO:0000256" key="6">
    <source>
        <dbReference type="ARBA" id="ARBA00022989"/>
    </source>
</evidence>
<proteinExistence type="inferred from homology"/>
<keyword evidence="5 11" id="KW-0067">ATP-binding</keyword>
<gene>
    <name evidence="11" type="ORF">SCD90_00195</name>
</gene>
<dbReference type="PANTHER" id="PTHR43394:SF1">
    <property type="entry name" value="ATP-BINDING CASSETTE SUB-FAMILY B MEMBER 10, MITOCHONDRIAL"/>
    <property type="match status" value="1"/>
</dbReference>
<evidence type="ECO:0000313" key="12">
    <source>
        <dbReference type="Proteomes" id="UP001274321"/>
    </source>
</evidence>
<dbReference type="Pfam" id="PF00005">
    <property type="entry name" value="ABC_tran"/>
    <property type="match status" value="1"/>
</dbReference>
<dbReference type="InterPro" id="IPR003593">
    <property type="entry name" value="AAA+_ATPase"/>
</dbReference>
<keyword evidence="3 8" id="KW-0812">Transmembrane</keyword>
<dbReference type="Pfam" id="PF00664">
    <property type="entry name" value="ABC_membrane"/>
    <property type="match status" value="1"/>
</dbReference>
<dbReference type="InterPro" id="IPR017871">
    <property type="entry name" value="ABC_transporter-like_CS"/>
</dbReference>
<dbReference type="PANTHER" id="PTHR43394">
    <property type="entry name" value="ATP-DEPENDENT PERMEASE MDL1, MITOCHONDRIAL"/>
    <property type="match status" value="1"/>
</dbReference>
<dbReference type="RefSeq" id="WP_319842599.1">
    <property type="nucleotide sequence ID" value="NZ_JAXAFJ010000001.1"/>
</dbReference>
<keyword evidence="12" id="KW-1185">Reference proteome</keyword>
<feature type="transmembrane region" description="Helical" evidence="8">
    <location>
        <begin position="179"/>
        <end position="199"/>
    </location>
</feature>
<dbReference type="Proteomes" id="UP001274321">
    <property type="component" value="Unassembled WGS sequence"/>
</dbReference>
<accession>A0ABU4RI15</accession>
<evidence type="ECO:0000256" key="5">
    <source>
        <dbReference type="ARBA" id="ARBA00022840"/>
    </source>
</evidence>
<dbReference type="SUPFAM" id="SSF90123">
    <property type="entry name" value="ABC transporter transmembrane region"/>
    <property type="match status" value="1"/>
</dbReference>
<dbReference type="InterPro" id="IPR003439">
    <property type="entry name" value="ABC_transporter-like_ATP-bd"/>
</dbReference>
<keyword evidence="6 8" id="KW-1133">Transmembrane helix</keyword>
<reference evidence="11 12" key="1">
    <citation type="submission" date="2023-11" db="EMBL/GenBank/DDBJ databases">
        <authorList>
            <person name="Bao R."/>
        </authorList>
    </citation>
    <scope>NUCLEOTIDE SEQUENCE [LARGE SCALE GENOMIC DNA]</scope>
    <source>
        <strain evidence="11 12">PJ23</strain>
    </source>
</reference>
<feature type="domain" description="ABC transporter" evidence="9">
    <location>
        <begin position="357"/>
        <end position="591"/>
    </location>
</feature>
<feature type="domain" description="ABC transmembrane type-1" evidence="10">
    <location>
        <begin position="41"/>
        <end position="323"/>
    </location>
</feature>
<evidence type="ECO:0000256" key="2">
    <source>
        <dbReference type="ARBA" id="ARBA00005417"/>
    </source>
</evidence>
<dbReference type="CDD" id="cd03249">
    <property type="entry name" value="ABC_MTABC3_MDL1_MDL2"/>
    <property type="match status" value="1"/>
</dbReference>
<evidence type="ECO:0000256" key="7">
    <source>
        <dbReference type="ARBA" id="ARBA00023136"/>
    </source>
</evidence>
<comment type="subcellular location">
    <subcellularLocation>
        <location evidence="1">Cell membrane</location>
        <topology evidence="1">Multi-pass membrane protein</topology>
    </subcellularLocation>
</comment>